<reference evidence="10 11" key="1">
    <citation type="journal article" date="2016" name="Genome Biol. Evol.">
        <title>Gene Family Evolution Reflects Adaptation to Soil Environmental Stressors in the Genome of the Collembolan Orchesella cincta.</title>
        <authorList>
            <person name="Faddeeva-Vakhrusheva A."/>
            <person name="Derks M.F."/>
            <person name="Anvar S.Y."/>
            <person name="Agamennone V."/>
            <person name="Suring W."/>
            <person name="Smit S."/>
            <person name="van Straalen N.M."/>
            <person name="Roelofs D."/>
        </authorList>
    </citation>
    <scope>NUCLEOTIDE SEQUENCE [LARGE SCALE GENOMIC DNA]</scope>
    <source>
        <tissue evidence="10">Mixed pool</tissue>
    </source>
</reference>
<keyword evidence="8" id="KW-0472">Membrane</keyword>
<dbReference type="PANTHER" id="PTHR13466:SF0">
    <property type="entry name" value="SMP-LTD DOMAIN-CONTAINING PROTEIN"/>
    <property type="match status" value="1"/>
</dbReference>
<evidence type="ECO:0000256" key="5">
    <source>
        <dbReference type="ARBA" id="ARBA00022989"/>
    </source>
</evidence>
<dbReference type="STRING" id="48709.A0A1D2MI37"/>
<dbReference type="PANTHER" id="PTHR13466">
    <property type="entry name" value="TEX2 PROTEIN-RELATED"/>
    <property type="match status" value="1"/>
</dbReference>
<dbReference type="CDD" id="cd21675">
    <property type="entry name" value="SMP_TEX2"/>
    <property type="match status" value="1"/>
</dbReference>
<feature type="domain" description="SMP-LTD" evidence="9">
    <location>
        <begin position="187"/>
        <end position="445"/>
    </location>
</feature>
<accession>A0A1D2MI37</accession>
<comment type="subcellular location">
    <subcellularLocation>
        <location evidence="1">Endoplasmic reticulum membrane</location>
    </subcellularLocation>
</comment>
<keyword evidence="7" id="KW-0446">Lipid-binding</keyword>
<comment type="caution">
    <text evidence="10">The sequence shown here is derived from an EMBL/GenBank/DDBJ whole genome shotgun (WGS) entry which is preliminary data.</text>
</comment>
<dbReference type="GO" id="GO:0005789">
    <property type="term" value="C:endoplasmic reticulum membrane"/>
    <property type="evidence" value="ECO:0007669"/>
    <property type="project" value="UniProtKB-SubCell"/>
</dbReference>
<keyword evidence="5" id="KW-1133">Transmembrane helix</keyword>
<name>A0A1D2MI37_ORCCI</name>
<keyword evidence="4" id="KW-0256">Endoplasmic reticulum</keyword>
<evidence type="ECO:0000256" key="6">
    <source>
        <dbReference type="ARBA" id="ARBA00023055"/>
    </source>
</evidence>
<protein>
    <submittedName>
        <fullName evidence="10">Testis-expressed sequence 2 protein</fullName>
    </submittedName>
</protein>
<dbReference type="Proteomes" id="UP000094527">
    <property type="component" value="Unassembled WGS sequence"/>
</dbReference>
<evidence type="ECO:0000259" key="9">
    <source>
        <dbReference type="PROSITE" id="PS51847"/>
    </source>
</evidence>
<evidence type="ECO:0000313" key="11">
    <source>
        <dbReference type="Proteomes" id="UP000094527"/>
    </source>
</evidence>
<dbReference type="PROSITE" id="PS51847">
    <property type="entry name" value="SMP"/>
    <property type="match status" value="1"/>
</dbReference>
<keyword evidence="3" id="KW-0812">Transmembrane</keyword>
<keyword evidence="6" id="KW-0445">Lipid transport</keyword>
<dbReference type="EMBL" id="LJIJ01001178">
    <property type="protein sequence ID" value="ODM92656.1"/>
    <property type="molecule type" value="Genomic_DNA"/>
</dbReference>
<organism evidence="10 11">
    <name type="scientific">Orchesella cincta</name>
    <name type="common">Springtail</name>
    <name type="synonym">Podura cincta</name>
    <dbReference type="NCBI Taxonomy" id="48709"/>
    <lineage>
        <taxon>Eukaryota</taxon>
        <taxon>Metazoa</taxon>
        <taxon>Ecdysozoa</taxon>
        <taxon>Arthropoda</taxon>
        <taxon>Hexapoda</taxon>
        <taxon>Collembola</taxon>
        <taxon>Entomobryomorpha</taxon>
        <taxon>Entomobryoidea</taxon>
        <taxon>Orchesellidae</taxon>
        <taxon>Orchesellinae</taxon>
        <taxon>Orchesella</taxon>
    </lineage>
</organism>
<evidence type="ECO:0000256" key="4">
    <source>
        <dbReference type="ARBA" id="ARBA00022824"/>
    </source>
</evidence>
<evidence type="ECO:0000256" key="3">
    <source>
        <dbReference type="ARBA" id="ARBA00022692"/>
    </source>
</evidence>
<gene>
    <name evidence="10" type="ORF">Ocin01_14020</name>
</gene>
<dbReference type="OrthoDB" id="26740at2759"/>
<evidence type="ECO:0000256" key="2">
    <source>
        <dbReference type="ARBA" id="ARBA00022448"/>
    </source>
</evidence>
<dbReference type="GO" id="GO:0008289">
    <property type="term" value="F:lipid binding"/>
    <property type="evidence" value="ECO:0007669"/>
    <property type="project" value="UniProtKB-KW"/>
</dbReference>
<keyword evidence="11" id="KW-1185">Reference proteome</keyword>
<dbReference type="GO" id="GO:0006869">
    <property type="term" value="P:lipid transport"/>
    <property type="evidence" value="ECO:0007669"/>
    <property type="project" value="UniProtKB-KW"/>
</dbReference>
<evidence type="ECO:0000256" key="8">
    <source>
        <dbReference type="ARBA" id="ARBA00023136"/>
    </source>
</evidence>
<evidence type="ECO:0000256" key="1">
    <source>
        <dbReference type="ARBA" id="ARBA00004586"/>
    </source>
</evidence>
<evidence type="ECO:0000313" key="10">
    <source>
        <dbReference type="EMBL" id="ODM92656.1"/>
    </source>
</evidence>
<proteinExistence type="predicted"/>
<evidence type="ECO:0000256" key="7">
    <source>
        <dbReference type="ARBA" id="ARBA00023121"/>
    </source>
</evidence>
<dbReference type="InterPro" id="IPR031468">
    <property type="entry name" value="SMP_LBD"/>
</dbReference>
<sequence length="453" mass="51863">MGILSTTAIVQEINKSFQKSEGWMLTYPLESQTYSPENHSFKSTKVIQNHNLKVSFPHSKYKIPKKRLWNDGAIECETNNDKVFVKQAQFDLWGATIELVPVGLSRKRIWKKKYPISISLALPYLQNLGTKNVSKKMCGDGKKMYRKLIYASKCKDTSLSFATDLASFVNSMKQAFPHLNYTVYTPITPKEDWVNLHEIMFSPSFLNVMVTRLFYDFLRSPSRLIEIWTRIEKKLAAARKPAFVESIQVKELDLGHCLPRILPACSPLIDSRGIWMELEIEYVGKMAITLEIVVNFLTMRVERGSEISVSSLSTTRKQPIYDSEADDSGDASEPEWLKRGESVAKSFVKNKHVHKLAENIAAAPLQLTVEVTRVAGTLVVNIPPVPSDRIWVGFSTNPVVELEVNPKFGERLFGYHYLKEFIKKKLLLEFQRAIVYPNMTDLIVEIMEFNWPK</sequence>
<dbReference type="AlphaFoldDB" id="A0A1D2MI37"/>
<keyword evidence="2" id="KW-0813">Transport</keyword>